<dbReference type="OrthoDB" id="4376109at2"/>
<dbReference type="PROSITE" id="PS51257">
    <property type="entry name" value="PROKAR_LIPOPROTEIN"/>
    <property type="match status" value="1"/>
</dbReference>
<dbReference type="AlphaFoldDB" id="A0A0A3JU95"/>
<gene>
    <name evidence="1" type="ORF">CD30_11020</name>
</gene>
<protein>
    <submittedName>
        <fullName evidence="1">Uncharacterized protein</fullName>
    </submittedName>
</protein>
<dbReference type="Proteomes" id="UP000030595">
    <property type="component" value="Unassembled WGS sequence"/>
</dbReference>
<dbReference type="EMBL" id="JPVQ01000017">
    <property type="protein sequence ID" value="KGR90592.1"/>
    <property type="molecule type" value="Genomic_DNA"/>
</dbReference>
<name>A0A0A3JU95_9BACL</name>
<dbReference type="RefSeq" id="WP_052126150.1">
    <property type="nucleotide sequence ID" value="NZ_AVCZ01000017.1"/>
</dbReference>
<evidence type="ECO:0000313" key="2">
    <source>
        <dbReference type="Proteomes" id="UP000030595"/>
    </source>
</evidence>
<accession>A0A0A3JU95</accession>
<sequence>MGKRIFPILLILTLLLGACDLKENQIYEDASVDSAYDVTDFEKFPLVSVVDGDTIAIIYKGKRESVRFFVGR</sequence>
<comment type="caution">
    <text evidence="1">The sequence shown here is derived from an EMBL/GenBank/DDBJ whole genome shotgun (WGS) entry which is preliminary data.</text>
</comment>
<proteinExistence type="predicted"/>
<keyword evidence="2" id="KW-1185">Reference proteome</keyword>
<reference evidence="1 2" key="1">
    <citation type="submission" date="2014-02" db="EMBL/GenBank/DDBJ databases">
        <title>Draft genome sequence of Lysinibacillus massiliensis CCUG 49529.</title>
        <authorList>
            <person name="Zhang F."/>
            <person name="Wang G."/>
            <person name="Zhang L."/>
        </authorList>
    </citation>
    <scope>NUCLEOTIDE SEQUENCE [LARGE SCALE GENOMIC DNA]</scope>
    <source>
        <strain evidence="1 2">CCUG 49529</strain>
    </source>
</reference>
<evidence type="ECO:0000313" key="1">
    <source>
        <dbReference type="EMBL" id="KGR90592.1"/>
    </source>
</evidence>
<organism evidence="1 2">
    <name type="scientific">Ureibacillus massiliensis 4400831 = CIP 108448 = CCUG 49529</name>
    <dbReference type="NCBI Taxonomy" id="1211035"/>
    <lineage>
        <taxon>Bacteria</taxon>
        <taxon>Bacillati</taxon>
        <taxon>Bacillota</taxon>
        <taxon>Bacilli</taxon>
        <taxon>Bacillales</taxon>
        <taxon>Caryophanaceae</taxon>
        <taxon>Ureibacillus</taxon>
    </lineage>
</organism>